<organism evidence="1 2">
    <name type="scientific">Nesidiocoris tenuis</name>
    <dbReference type="NCBI Taxonomy" id="355587"/>
    <lineage>
        <taxon>Eukaryota</taxon>
        <taxon>Metazoa</taxon>
        <taxon>Ecdysozoa</taxon>
        <taxon>Arthropoda</taxon>
        <taxon>Hexapoda</taxon>
        <taxon>Insecta</taxon>
        <taxon>Pterygota</taxon>
        <taxon>Neoptera</taxon>
        <taxon>Paraneoptera</taxon>
        <taxon>Hemiptera</taxon>
        <taxon>Heteroptera</taxon>
        <taxon>Panheteroptera</taxon>
        <taxon>Cimicomorpha</taxon>
        <taxon>Miridae</taxon>
        <taxon>Dicyphina</taxon>
        <taxon>Nesidiocoris</taxon>
    </lineage>
</organism>
<accession>A0A6H5HPR0</accession>
<evidence type="ECO:0000313" key="1">
    <source>
        <dbReference type="EMBL" id="CAB0019768.1"/>
    </source>
</evidence>
<gene>
    <name evidence="1" type="ORF">NTEN_LOCUS23441</name>
</gene>
<reference evidence="1 2" key="1">
    <citation type="submission" date="2020-02" db="EMBL/GenBank/DDBJ databases">
        <authorList>
            <person name="Ferguson B K."/>
        </authorList>
    </citation>
    <scope>NUCLEOTIDE SEQUENCE [LARGE SCALE GENOMIC DNA]</scope>
</reference>
<protein>
    <submittedName>
        <fullName evidence="1">Uncharacterized protein</fullName>
    </submittedName>
</protein>
<feature type="non-terminal residue" evidence="1">
    <location>
        <position position="77"/>
    </location>
</feature>
<dbReference type="AlphaFoldDB" id="A0A6H5HPR0"/>
<name>A0A6H5HPR0_9HEMI</name>
<evidence type="ECO:0000313" key="2">
    <source>
        <dbReference type="Proteomes" id="UP000479000"/>
    </source>
</evidence>
<sequence length="77" mass="8612">MMISENQLYRIHKSIFLLERVAKRLLSIIDSTTCASAEAQVSLCIHDNLGNLKNQRGVFKAPEKTTSSASRPTSEYV</sequence>
<dbReference type="EMBL" id="CADCXU010034528">
    <property type="protein sequence ID" value="CAB0019768.1"/>
    <property type="molecule type" value="Genomic_DNA"/>
</dbReference>
<keyword evidence="2" id="KW-1185">Reference proteome</keyword>
<proteinExistence type="predicted"/>
<dbReference type="Proteomes" id="UP000479000">
    <property type="component" value="Unassembled WGS sequence"/>
</dbReference>